<feature type="non-terminal residue" evidence="2">
    <location>
        <position position="38"/>
    </location>
</feature>
<dbReference type="PANTHER" id="PTHR42908">
    <property type="entry name" value="TRANSLATION ELONGATION FACTOR-RELATED"/>
    <property type="match status" value="1"/>
</dbReference>
<name>X0V1B8_9ZZZZ</name>
<dbReference type="GO" id="GO:0005525">
    <property type="term" value="F:GTP binding"/>
    <property type="evidence" value="ECO:0007669"/>
    <property type="project" value="InterPro"/>
</dbReference>
<feature type="domain" description="Tr-type G" evidence="1">
    <location>
        <begin position="6"/>
        <end position="36"/>
    </location>
</feature>
<dbReference type="GO" id="GO:0005829">
    <property type="term" value="C:cytosol"/>
    <property type="evidence" value="ECO:0007669"/>
    <property type="project" value="TreeGrafter"/>
</dbReference>
<dbReference type="SUPFAM" id="SSF52540">
    <property type="entry name" value="P-loop containing nucleoside triphosphate hydrolases"/>
    <property type="match status" value="1"/>
</dbReference>
<evidence type="ECO:0000313" key="2">
    <source>
        <dbReference type="EMBL" id="GAG11880.1"/>
    </source>
</evidence>
<dbReference type="Pfam" id="PF00009">
    <property type="entry name" value="GTP_EFTU"/>
    <property type="match status" value="1"/>
</dbReference>
<reference evidence="2" key="1">
    <citation type="journal article" date="2014" name="Front. Microbiol.">
        <title>High frequency of phylogenetically diverse reductive dehalogenase-homologous genes in deep subseafloor sedimentary metagenomes.</title>
        <authorList>
            <person name="Kawai M."/>
            <person name="Futagami T."/>
            <person name="Toyoda A."/>
            <person name="Takaki Y."/>
            <person name="Nishi S."/>
            <person name="Hori S."/>
            <person name="Arai W."/>
            <person name="Tsubouchi T."/>
            <person name="Morono Y."/>
            <person name="Uchiyama I."/>
            <person name="Ito T."/>
            <person name="Fujiyama A."/>
            <person name="Inagaki F."/>
            <person name="Takami H."/>
        </authorList>
    </citation>
    <scope>NUCLEOTIDE SEQUENCE</scope>
    <source>
        <strain evidence="2">Expedition CK06-06</strain>
    </source>
</reference>
<gene>
    <name evidence="2" type="ORF">S01H1_37372</name>
</gene>
<evidence type="ECO:0000259" key="1">
    <source>
        <dbReference type="Pfam" id="PF00009"/>
    </source>
</evidence>
<protein>
    <recommendedName>
        <fullName evidence="1">Tr-type G domain-containing protein</fullName>
    </recommendedName>
</protein>
<dbReference type="GO" id="GO:0003924">
    <property type="term" value="F:GTPase activity"/>
    <property type="evidence" value="ECO:0007669"/>
    <property type="project" value="InterPro"/>
</dbReference>
<dbReference type="GO" id="GO:1990904">
    <property type="term" value="C:ribonucleoprotein complex"/>
    <property type="evidence" value="ECO:0007669"/>
    <property type="project" value="TreeGrafter"/>
</dbReference>
<dbReference type="EMBL" id="BARS01023471">
    <property type="protein sequence ID" value="GAG11880.1"/>
    <property type="molecule type" value="Genomic_DNA"/>
</dbReference>
<dbReference type="AlphaFoldDB" id="X0V1B8"/>
<dbReference type="Gene3D" id="3.40.50.300">
    <property type="entry name" value="P-loop containing nucleotide triphosphate hydrolases"/>
    <property type="match status" value="1"/>
</dbReference>
<proteinExistence type="predicted"/>
<comment type="caution">
    <text evidence="2">The sequence shown here is derived from an EMBL/GenBank/DDBJ whole genome shotgun (WGS) entry which is preliminary data.</text>
</comment>
<accession>X0V1B8</accession>
<sequence>MNYRNDIRNIAIIAHVDHGKTTLVDAMLKQSKVFRDNQ</sequence>
<dbReference type="PANTHER" id="PTHR42908:SF8">
    <property type="entry name" value="TR-TYPE G DOMAIN-CONTAINING PROTEIN"/>
    <property type="match status" value="1"/>
</dbReference>
<organism evidence="2">
    <name type="scientific">marine sediment metagenome</name>
    <dbReference type="NCBI Taxonomy" id="412755"/>
    <lineage>
        <taxon>unclassified sequences</taxon>
        <taxon>metagenomes</taxon>
        <taxon>ecological metagenomes</taxon>
    </lineage>
</organism>
<dbReference type="InterPro" id="IPR000795">
    <property type="entry name" value="T_Tr_GTP-bd_dom"/>
</dbReference>
<dbReference type="InterPro" id="IPR027417">
    <property type="entry name" value="P-loop_NTPase"/>
</dbReference>